<accession>A0A9N9LV39</accession>
<protein>
    <submittedName>
        <fullName evidence="1">Uncharacterized protein</fullName>
    </submittedName>
</protein>
<comment type="caution">
    <text evidence="1">The sequence shown here is derived from an EMBL/GenBank/DDBJ whole genome shotgun (WGS) entry which is preliminary data.</text>
</comment>
<reference evidence="1" key="1">
    <citation type="submission" date="2021-07" db="EMBL/GenBank/DDBJ databases">
        <authorList>
            <person name="Durling M."/>
        </authorList>
    </citation>
    <scope>NUCLEOTIDE SEQUENCE</scope>
</reference>
<proteinExistence type="predicted"/>
<sequence>MAQMEIVLHDAFEQVQGYEGFEVNRYWERLKQEILLKVVNLNFESRLHLFQASTAAYGDFTSAELP</sequence>
<dbReference type="OrthoDB" id="10436439at2759"/>
<gene>
    <name evidence="1" type="ORF">HYALB_00013663</name>
</gene>
<dbReference type="Proteomes" id="UP000701801">
    <property type="component" value="Unassembled WGS sequence"/>
</dbReference>
<evidence type="ECO:0000313" key="2">
    <source>
        <dbReference type="Proteomes" id="UP000701801"/>
    </source>
</evidence>
<organism evidence="1 2">
    <name type="scientific">Hymenoscyphus albidus</name>
    <dbReference type="NCBI Taxonomy" id="595503"/>
    <lineage>
        <taxon>Eukaryota</taxon>
        <taxon>Fungi</taxon>
        <taxon>Dikarya</taxon>
        <taxon>Ascomycota</taxon>
        <taxon>Pezizomycotina</taxon>
        <taxon>Leotiomycetes</taxon>
        <taxon>Helotiales</taxon>
        <taxon>Helotiaceae</taxon>
        <taxon>Hymenoscyphus</taxon>
    </lineage>
</organism>
<keyword evidence="2" id="KW-1185">Reference proteome</keyword>
<dbReference type="EMBL" id="CAJVRM010000473">
    <property type="protein sequence ID" value="CAG8981383.1"/>
    <property type="molecule type" value="Genomic_DNA"/>
</dbReference>
<name>A0A9N9LV39_9HELO</name>
<evidence type="ECO:0000313" key="1">
    <source>
        <dbReference type="EMBL" id="CAG8981383.1"/>
    </source>
</evidence>
<dbReference type="AlphaFoldDB" id="A0A9N9LV39"/>